<gene>
    <name evidence="2" type="ORF">GGR04_001058</name>
</gene>
<evidence type="ECO:0000256" key="1">
    <source>
        <dbReference type="SAM" id="MobiDB-lite"/>
    </source>
</evidence>
<sequence length="290" mass="32628">MNGLPYYKAYPRDFIEGTIGMPFEVKCAYRVILDLIYMQGGNLPDDNRYISGLLGCSIRKWTTIRSALIEADKIQVSGEFLTNYRAVSELETLAKLQDKQRENGSHPKKNNDLAKPRLNHTEPEPDKLSKDACASASAAALKPEKPTSSEPDPFDAFWAAYPKRDGPNPKKPAKLAFDRAVKRGVPVEAIMAAVVHFARKHPKPSAFCPQATTWLNQDRFSDEGAVPAPKPQVVEDDAYWNKALNMARVSRRWLVEHWGRVPGHPDCRVPSHLLKPKDGDLWHELYRSVA</sequence>
<feature type="compositionally biased region" description="Basic and acidic residues" evidence="1">
    <location>
        <begin position="97"/>
        <end position="130"/>
    </location>
</feature>
<reference evidence="2 3" key="1">
    <citation type="submission" date="2020-08" db="EMBL/GenBank/DDBJ databases">
        <title>Genomic Encyclopedia of Type Strains, Phase IV (KMG-IV): sequencing the most valuable type-strain genomes for metagenomic binning, comparative biology and taxonomic classification.</title>
        <authorList>
            <person name="Goeker M."/>
        </authorList>
    </citation>
    <scope>NUCLEOTIDE SEQUENCE [LARGE SCALE GENOMIC DNA]</scope>
    <source>
        <strain evidence="2 3">DSM 102238</strain>
    </source>
</reference>
<organism evidence="2 3">
    <name type="scientific">Aureimonas pseudogalii</name>
    <dbReference type="NCBI Taxonomy" id="1744844"/>
    <lineage>
        <taxon>Bacteria</taxon>
        <taxon>Pseudomonadati</taxon>
        <taxon>Pseudomonadota</taxon>
        <taxon>Alphaproteobacteria</taxon>
        <taxon>Hyphomicrobiales</taxon>
        <taxon>Aurantimonadaceae</taxon>
        <taxon>Aureimonas</taxon>
    </lineage>
</organism>
<dbReference type="Pfam" id="PF07120">
    <property type="entry name" value="DUF1376"/>
    <property type="match status" value="1"/>
</dbReference>
<feature type="compositionally biased region" description="Low complexity" evidence="1">
    <location>
        <begin position="131"/>
        <end position="141"/>
    </location>
</feature>
<dbReference type="RefSeq" id="WP_183198548.1">
    <property type="nucleotide sequence ID" value="NZ_JACIEK010000001.1"/>
</dbReference>
<comment type="caution">
    <text evidence="2">The sequence shown here is derived from an EMBL/GenBank/DDBJ whole genome shotgun (WGS) entry which is preliminary data.</text>
</comment>
<dbReference type="Proteomes" id="UP000542776">
    <property type="component" value="Unassembled WGS sequence"/>
</dbReference>
<keyword evidence="3" id="KW-1185">Reference proteome</keyword>
<evidence type="ECO:0000313" key="2">
    <source>
        <dbReference type="EMBL" id="MBB3997237.1"/>
    </source>
</evidence>
<feature type="region of interest" description="Disordered" evidence="1">
    <location>
        <begin position="97"/>
        <end position="170"/>
    </location>
</feature>
<name>A0A7W6E9J0_9HYPH</name>
<dbReference type="InterPro" id="IPR010781">
    <property type="entry name" value="DUF1376"/>
</dbReference>
<dbReference type="AlphaFoldDB" id="A0A7W6E9J0"/>
<evidence type="ECO:0000313" key="3">
    <source>
        <dbReference type="Proteomes" id="UP000542776"/>
    </source>
</evidence>
<accession>A0A7W6E9J0</accession>
<protein>
    <submittedName>
        <fullName evidence="2">Uncharacterized protein YdaU (DUF1376 family)</fullName>
    </submittedName>
</protein>
<proteinExistence type="predicted"/>
<dbReference type="EMBL" id="JACIEK010000001">
    <property type="protein sequence ID" value="MBB3997237.1"/>
    <property type="molecule type" value="Genomic_DNA"/>
</dbReference>